<evidence type="ECO:0000313" key="3">
    <source>
        <dbReference type="EMBL" id="PHQ16112.1"/>
    </source>
</evidence>
<dbReference type="EMBL" id="NTFH01000004">
    <property type="protein sequence ID" value="PHQ16112.1"/>
    <property type="molecule type" value="Genomic_DNA"/>
</dbReference>
<keyword evidence="2" id="KW-0472">Membrane</keyword>
<dbReference type="Proteomes" id="UP000231409">
    <property type="component" value="Unassembled WGS sequence"/>
</dbReference>
<accession>A0A2G1UNR1</accession>
<dbReference type="RefSeq" id="WP_099613278.1">
    <property type="nucleotide sequence ID" value="NZ_KZ319368.1"/>
</dbReference>
<evidence type="ECO:0000256" key="2">
    <source>
        <dbReference type="SAM" id="Phobius"/>
    </source>
</evidence>
<feature type="compositionally biased region" description="Basic and acidic residues" evidence="1">
    <location>
        <begin position="111"/>
        <end position="121"/>
    </location>
</feature>
<evidence type="ECO:0000313" key="4">
    <source>
        <dbReference type="Proteomes" id="UP000231409"/>
    </source>
</evidence>
<keyword evidence="2" id="KW-0812">Transmembrane</keyword>
<dbReference type="AlphaFoldDB" id="A0A2G1UNR1"/>
<protein>
    <submittedName>
        <fullName evidence="3">Uncharacterized protein</fullName>
    </submittedName>
</protein>
<comment type="caution">
    <text evidence="3">The sequence shown here is derived from an EMBL/GenBank/DDBJ whole genome shotgun (WGS) entry which is preliminary data.</text>
</comment>
<gene>
    <name evidence="3" type="ORF">CLH61_03210</name>
</gene>
<feature type="region of interest" description="Disordered" evidence="1">
    <location>
        <begin position="98"/>
        <end position="121"/>
    </location>
</feature>
<keyword evidence="4" id="KW-1185">Reference proteome</keyword>
<evidence type="ECO:0000256" key="1">
    <source>
        <dbReference type="SAM" id="MobiDB-lite"/>
    </source>
</evidence>
<name>A0A2G1UNR1_9GAMM</name>
<feature type="transmembrane region" description="Helical" evidence="2">
    <location>
        <begin position="6"/>
        <end position="29"/>
    </location>
</feature>
<organism evidence="3 4">
    <name type="scientific">Marinobacter profundi</name>
    <dbReference type="NCBI Taxonomy" id="2666256"/>
    <lineage>
        <taxon>Bacteria</taxon>
        <taxon>Pseudomonadati</taxon>
        <taxon>Pseudomonadota</taxon>
        <taxon>Gammaproteobacteria</taxon>
        <taxon>Pseudomonadales</taxon>
        <taxon>Marinobacteraceae</taxon>
        <taxon>Marinobacter</taxon>
    </lineage>
</organism>
<keyword evidence="2" id="KW-1133">Transmembrane helix</keyword>
<sequence>MAFWQLMIIQVVLTALTVLLVLAGFYRWVLRPYLDRKVAELIAEARTIEPKVTSGVKRGVTESLRSLPEATVGESTRQFLRFGSELFENGLSSFLGTAADLQRRSPGGSAEGRESRSDSAR</sequence>
<proteinExistence type="predicted"/>
<reference evidence="3 4" key="1">
    <citation type="submission" date="2017-09" db="EMBL/GenBank/DDBJ databases">
        <title>The draft genome sequences of Marinobacter sp. PWS21.</title>
        <authorList>
            <person name="Cao J."/>
        </authorList>
    </citation>
    <scope>NUCLEOTIDE SEQUENCE [LARGE SCALE GENOMIC DNA]</scope>
    <source>
        <strain evidence="3 4">PWS21</strain>
    </source>
</reference>